<comment type="caution">
    <text evidence="6">The sequence shown here is derived from an EMBL/GenBank/DDBJ whole genome shotgun (WGS) entry which is preliminary data.</text>
</comment>
<organism evidence="6 7">
    <name type="scientific">Psychrilyobacter piezotolerans</name>
    <dbReference type="NCBI Taxonomy" id="2293438"/>
    <lineage>
        <taxon>Bacteria</taxon>
        <taxon>Fusobacteriati</taxon>
        <taxon>Fusobacteriota</taxon>
        <taxon>Fusobacteriia</taxon>
        <taxon>Fusobacteriales</taxon>
        <taxon>Fusobacteriaceae</taxon>
        <taxon>Psychrilyobacter</taxon>
    </lineage>
</organism>
<keyword evidence="1" id="KW-0805">Transcription regulation</keyword>
<keyword evidence="2" id="KW-0731">Sigma factor</keyword>
<dbReference type="InterPro" id="IPR007627">
    <property type="entry name" value="RNA_pol_sigma70_r2"/>
</dbReference>
<dbReference type="PRINTS" id="PR00046">
    <property type="entry name" value="SIGMA70FCT"/>
</dbReference>
<dbReference type="NCBIfam" id="TIGR02937">
    <property type="entry name" value="sigma70-ECF"/>
    <property type="match status" value="1"/>
</dbReference>
<dbReference type="InterPro" id="IPR050239">
    <property type="entry name" value="Sigma-70_RNA_pol_init_factors"/>
</dbReference>
<name>A0ABX9KGJ3_9FUSO</name>
<dbReference type="Proteomes" id="UP000263486">
    <property type="component" value="Unassembled WGS sequence"/>
</dbReference>
<reference evidence="6 7" key="1">
    <citation type="submission" date="2018-08" db="EMBL/GenBank/DDBJ databases">
        <title>Draft genome sequence of Psychrilyobacter sp. strain SD5 isolated from Black Sea water.</title>
        <authorList>
            <person name="Yadav S."/>
            <person name="Villanueva L."/>
            <person name="Damste J.S.S."/>
        </authorList>
    </citation>
    <scope>NUCLEOTIDE SEQUENCE [LARGE SCALE GENOMIC DNA]</scope>
    <source>
        <strain evidence="6 7">SD5</strain>
    </source>
</reference>
<evidence type="ECO:0000313" key="6">
    <source>
        <dbReference type="EMBL" id="REI41038.1"/>
    </source>
</evidence>
<evidence type="ECO:0000313" key="7">
    <source>
        <dbReference type="Proteomes" id="UP000263486"/>
    </source>
</evidence>
<proteinExistence type="predicted"/>
<protein>
    <submittedName>
        <fullName evidence="6">Sigma-70 family RNA polymerase sigma factor</fullName>
    </submittedName>
</protein>
<keyword evidence="3" id="KW-0238">DNA-binding</keyword>
<dbReference type="Gene3D" id="1.20.140.160">
    <property type="match status" value="1"/>
</dbReference>
<evidence type="ECO:0000259" key="5">
    <source>
        <dbReference type="Pfam" id="PF04542"/>
    </source>
</evidence>
<dbReference type="Pfam" id="PF04542">
    <property type="entry name" value="Sigma70_r2"/>
    <property type="match status" value="1"/>
</dbReference>
<dbReference type="InterPro" id="IPR013325">
    <property type="entry name" value="RNA_pol_sigma_r2"/>
</dbReference>
<dbReference type="PANTHER" id="PTHR30603:SF47">
    <property type="entry name" value="RNA POLYMERASE SIGMA FACTOR SIGD, CHLOROPLASTIC"/>
    <property type="match status" value="1"/>
</dbReference>
<dbReference type="EMBL" id="QUAJ01000013">
    <property type="protein sequence ID" value="REI41038.1"/>
    <property type="molecule type" value="Genomic_DNA"/>
</dbReference>
<sequence length="328" mass="38121">MKKDVKDIKNIGDIIDMRSFEVMAETSTPNEFKSLILTLEGKKIDETGGRVEKFDRKNIGNFYEDTVENYLRELSSVKSIKKETISELIKNIQDGDISSREILMEGSLKLVAKTALYYSKVGTSYIELVQDGLMGIIKAIDNYDPDCFMDFSEYMGFWIKYEMIQSNKLIVEELKSPIVAYFKNMKVEVYKSENKIINSEIKETYEAEIKRVLNMDMEEFENLQKINEYGFLIKKEDREEAEVYKSIAEIDMELAKVEKLMSVSNLANKFTAAEIKILDLYYGLSGKRKYFEEIGEILDMQPSKVKAEVEKLMIKLKYNGKKVWIDED</sequence>
<dbReference type="SUPFAM" id="SSF88946">
    <property type="entry name" value="Sigma2 domain of RNA polymerase sigma factors"/>
    <property type="match status" value="1"/>
</dbReference>
<dbReference type="RefSeq" id="WP_114642396.1">
    <property type="nucleotide sequence ID" value="NZ_JAACIO010000014.1"/>
</dbReference>
<keyword evidence="7" id="KW-1185">Reference proteome</keyword>
<dbReference type="PANTHER" id="PTHR30603">
    <property type="entry name" value="RNA POLYMERASE SIGMA FACTOR RPO"/>
    <property type="match status" value="1"/>
</dbReference>
<dbReference type="InterPro" id="IPR014284">
    <property type="entry name" value="RNA_pol_sigma-70_dom"/>
</dbReference>
<gene>
    <name evidence="6" type="ORF">DYH56_08355</name>
</gene>
<evidence type="ECO:0000256" key="1">
    <source>
        <dbReference type="ARBA" id="ARBA00023015"/>
    </source>
</evidence>
<evidence type="ECO:0000256" key="4">
    <source>
        <dbReference type="ARBA" id="ARBA00023163"/>
    </source>
</evidence>
<dbReference type="Gene3D" id="1.20.120.1810">
    <property type="match status" value="1"/>
</dbReference>
<accession>A0ABX9KGJ3</accession>
<feature type="domain" description="RNA polymerase sigma-70 region 2" evidence="5">
    <location>
        <begin position="107"/>
        <end position="165"/>
    </location>
</feature>
<keyword evidence="4" id="KW-0804">Transcription</keyword>
<evidence type="ECO:0000256" key="3">
    <source>
        <dbReference type="ARBA" id="ARBA00023125"/>
    </source>
</evidence>
<evidence type="ECO:0000256" key="2">
    <source>
        <dbReference type="ARBA" id="ARBA00023082"/>
    </source>
</evidence>
<dbReference type="InterPro" id="IPR000943">
    <property type="entry name" value="RNA_pol_sigma70"/>
</dbReference>